<dbReference type="Proteomes" id="UP000734854">
    <property type="component" value="Unassembled WGS sequence"/>
</dbReference>
<dbReference type="FunFam" id="3.30.70.330:FF:000003">
    <property type="entry name" value="Polyadenylate-binding protein"/>
    <property type="match status" value="1"/>
</dbReference>
<feature type="domain" description="RRM" evidence="10">
    <location>
        <begin position="186"/>
        <end position="249"/>
    </location>
</feature>
<name>A0A8J5FZZ0_ZINOF</name>
<feature type="domain" description="RRM" evidence="10">
    <location>
        <begin position="275"/>
        <end position="352"/>
    </location>
</feature>
<dbReference type="SMART" id="SM00360">
    <property type="entry name" value="RRM"/>
    <property type="match status" value="4"/>
</dbReference>
<dbReference type="InterPro" id="IPR035979">
    <property type="entry name" value="RBD_domain_sf"/>
</dbReference>
<comment type="subcellular location">
    <subcellularLocation>
        <location evidence="2">Cytoplasm</location>
    </subcellularLocation>
    <subcellularLocation>
        <location evidence="1">Nucleus</location>
    </subcellularLocation>
</comment>
<dbReference type="InterPro" id="IPR000504">
    <property type="entry name" value="RRM_dom"/>
</dbReference>
<evidence type="ECO:0000256" key="4">
    <source>
        <dbReference type="ARBA" id="ARBA00022490"/>
    </source>
</evidence>
<keyword evidence="12" id="KW-1185">Reference proteome</keyword>
<sequence>MAQALVDQHPANGVVNGAGGNPPPLASLFVGDLQPNVTETQLFELFRQIGPVVSVRLCLDSRTNRSLGHAYVNYSNPTDAAMALDVLNFTPIHNRPIRIMYSIHDPSISINGAANIFIKNLDKTIGNKELHEIFCSFGNILSCKVAIDAFGQSKGYGFVQFEQEEAAQNAINRLNGMLVNDKLVYEDLEFIFGKYGEITSAVVMTSEDGKSKCFGFVNFEMPDAAAQAVHELNGQKFDDKEWYVGKALKKSERELDLRGNFHLHAREAFNKHQGINLYLKNFEDNIEDDMLRELFSGFGTITSCKIMREPNGASKGFGFVSFSAPEEAARALAEMNGKLIGGKPLVVALAQDKAERKAKLQVFN</sequence>
<evidence type="ECO:0000256" key="3">
    <source>
        <dbReference type="ARBA" id="ARBA00008557"/>
    </source>
</evidence>
<protein>
    <recommendedName>
        <fullName evidence="10">RRM domain-containing protein</fullName>
    </recommendedName>
</protein>
<dbReference type="PANTHER" id="PTHR24012">
    <property type="entry name" value="RNA BINDING PROTEIN"/>
    <property type="match status" value="1"/>
</dbReference>
<dbReference type="GO" id="GO:0003723">
    <property type="term" value="F:RNA binding"/>
    <property type="evidence" value="ECO:0007669"/>
    <property type="project" value="UniProtKB-UniRule"/>
</dbReference>
<feature type="domain" description="RRM" evidence="10">
    <location>
        <begin position="114"/>
        <end position="184"/>
    </location>
</feature>
<keyword evidence="4" id="KW-0963">Cytoplasm</keyword>
<organism evidence="11 12">
    <name type="scientific">Zingiber officinale</name>
    <name type="common">Ginger</name>
    <name type="synonym">Amomum zingiber</name>
    <dbReference type="NCBI Taxonomy" id="94328"/>
    <lineage>
        <taxon>Eukaryota</taxon>
        <taxon>Viridiplantae</taxon>
        <taxon>Streptophyta</taxon>
        <taxon>Embryophyta</taxon>
        <taxon>Tracheophyta</taxon>
        <taxon>Spermatophyta</taxon>
        <taxon>Magnoliopsida</taxon>
        <taxon>Liliopsida</taxon>
        <taxon>Zingiberales</taxon>
        <taxon>Zingiberaceae</taxon>
        <taxon>Zingiber</taxon>
    </lineage>
</organism>
<dbReference type="EMBL" id="JACMSC010000012">
    <property type="protein sequence ID" value="KAG6495374.1"/>
    <property type="molecule type" value="Genomic_DNA"/>
</dbReference>
<dbReference type="AlphaFoldDB" id="A0A8J5FZZ0"/>
<dbReference type="InterPro" id="IPR045305">
    <property type="entry name" value="RRM2_I_PABPs"/>
</dbReference>
<keyword evidence="7" id="KW-0539">Nucleus</keyword>
<dbReference type="InterPro" id="IPR003954">
    <property type="entry name" value="RRM_euk-type"/>
</dbReference>
<evidence type="ECO:0000259" key="10">
    <source>
        <dbReference type="PROSITE" id="PS50102"/>
    </source>
</evidence>
<gene>
    <name evidence="11" type="ORF">ZIOFF_043177</name>
</gene>
<dbReference type="GO" id="GO:0005737">
    <property type="term" value="C:cytoplasm"/>
    <property type="evidence" value="ECO:0007669"/>
    <property type="project" value="UniProtKB-SubCell"/>
</dbReference>
<evidence type="ECO:0000256" key="6">
    <source>
        <dbReference type="ARBA" id="ARBA00022884"/>
    </source>
</evidence>
<evidence type="ECO:0000313" key="11">
    <source>
        <dbReference type="EMBL" id="KAG6495374.1"/>
    </source>
</evidence>
<evidence type="ECO:0000256" key="1">
    <source>
        <dbReference type="ARBA" id="ARBA00004123"/>
    </source>
</evidence>
<keyword evidence="6 9" id="KW-0694">RNA-binding</keyword>
<dbReference type="GO" id="GO:0005634">
    <property type="term" value="C:nucleus"/>
    <property type="evidence" value="ECO:0007669"/>
    <property type="project" value="UniProtKB-SubCell"/>
</dbReference>
<feature type="domain" description="RRM" evidence="10">
    <location>
        <begin position="26"/>
        <end position="104"/>
    </location>
</feature>
<comment type="similarity">
    <text evidence="3">Belongs to the polyadenylate-binding protein type-1 family.</text>
</comment>
<evidence type="ECO:0000256" key="5">
    <source>
        <dbReference type="ARBA" id="ARBA00022737"/>
    </source>
</evidence>
<dbReference type="InterPro" id="IPR012677">
    <property type="entry name" value="Nucleotide-bd_a/b_plait_sf"/>
</dbReference>
<evidence type="ECO:0000256" key="9">
    <source>
        <dbReference type="PROSITE-ProRule" id="PRU00176"/>
    </source>
</evidence>
<reference evidence="11 12" key="1">
    <citation type="submission" date="2020-08" db="EMBL/GenBank/DDBJ databases">
        <title>Plant Genome Project.</title>
        <authorList>
            <person name="Zhang R.-G."/>
        </authorList>
    </citation>
    <scope>NUCLEOTIDE SEQUENCE [LARGE SCALE GENOMIC DNA]</scope>
    <source>
        <tissue evidence="11">Rhizome</tissue>
    </source>
</reference>
<evidence type="ECO:0000256" key="8">
    <source>
        <dbReference type="ARBA" id="ARBA00054110"/>
    </source>
</evidence>
<dbReference type="Gene3D" id="3.30.70.330">
    <property type="match status" value="4"/>
</dbReference>
<proteinExistence type="inferred from homology"/>
<comment type="caution">
    <text evidence="11">The sequence shown here is derived from an EMBL/GenBank/DDBJ whole genome shotgun (WGS) entry which is preliminary data.</text>
</comment>
<dbReference type="SUPFAM" id="SSF54928">
    <property type="entry name" value="RNA-binding domain, RBD"/>
    <property type="match status" value="2"/>
</dbReference>
<dbReference type="Pfam" id="PF00076">
    <property type="entry name" value="RRM_1"/>
    <property type="match status" value="4"/>
</dbReference>
<evidence type="ECO:0000256" key="7">
    <source>
        <dbReference type="ARBA" id="ARBA00023242"/>
    </source>
</evidence>
<comment type="function">
    <text evidence="8">Binds the poly(A) tail of mRNA. Appears to be an important mediator of the multiple roles of the poly(A) tail in mRNA biogenesis, stability and translation.</text>
</comment>
<accession>A0A8J5FZZ0</accession>
<dbReference type="CDD" id="cd12381">
    <property type="entry name" value="RRM4_I_PABPs"/>
    <property type="match status" value="1"/>
</dbReference>
<dbReference type="CDD" id="cd12379">
    <property type="entry name" value="RRM2_I_PABPs"/>
    <property type="match status" value="1"/>
</dbReference>
<keyword evidence="5" id="KW-0677">Repeat</keyword>
<evidence type="ECO:0000313" key="12">
    <source>
        <dbReference type="Proteomes" id="UP000734854"/>
    </source>
</evidence>
<dbReference type="SMART" id="SM00361">
    <property type="entry name" value="RRM_1"/>
    <property type="match status" value="2"/>
</dbReference>
<dbReference type="FunFam" id="3.30.70.330:FF:000651">
    <property type="entry name" value="Poly(A) binding protein cytoplasmic 1 like"/>
    <property type="match status" value="1"/>
</dbReference>
<evidence type="ECO:0000256" key="2">
    <source>
        <dbReference type="ARBA" id="ARBA00004496"/>
    </source>
</evidence>
<dbReference type="PROSITE" id="PS50102">
    <property type="entry name" value="RRM"/>
    <property type="match status" value="4"/>
</dbReference>